<evidence type="ECO:0000256" key="1">
    <source>
        <dbReference type="SAM" id="Phobius"/>
    </source>
</evidence>
<feature type="transmembrane region" description="Helical" evidence="1">
    <location>
        <begin position="226"/>
        <end position="251"/>
    </location>
</feature>
<dbReference type="GO" id="GO:0005737">
    <property type="term" value="C:cytoplasm"/>
    <property type="evidence" value="ECO:0007669"/>
    <property type="project" value="TreeGrafter"/>
</dbReference>
<reference evidence="2 3" key="1">
    <citation type="submission" date="2018-06" db="EMBL/GenBank/DDBJ databases">
        <title>Paenibacillus imtechensis sp. nov.</title>
        <authorList>
            <person name="Pinnaka A.K."/>
            <person name="Singh H."/>
            <person name="Kaur M."/>
        </authorList>
    </citation>
    <scope>NUCLEOTIDE SEQUENCE [LARGE SCALE GENOMIC DNA]</scope>
    <source>
        <strain evidence="2 3">SMB1</strain>
    </source>
</reference>
<accession>A0A2W1LIS4</accession>
<proteinExistence type="predicted"/>
<comment type="caution">
    <text evidence="2">The sequence shown here is derived from an EMBL/GenBank/DDBJ whole genome shotgun (WGS) entry which is preliminary data.</text>
</comment>
<dbReference type="InterPro" id="IPR001193">
    <property type="entry name" value="MBTPS2"/>
</dbReference>
<dbReference type="EMBL" id="QKRB01000050">
    <property type="protein sequence ID" value="PZD94795.1"/>
    <property type="molecule type" value="Genomic_DNA"/>
</dbReference>
<organism evidence="2 3">
    <name type="scientific">Paenibacillus sambharensis</name>
    <dbReference type="NCBI Taxonomy" id="1803190"/>
    <lineage>
        <taxon>Bacteria</taxon>
        <taxon>Bacillati</taxon>
        <taxon>Bacillota</taxon>
        <taxon>Bacilli</taxon>
        <taxon>Bacillales</taxon>
        <taxon>Paenibacillaceae</taxon>
        <taxon>Paenibacillus</taxon>
    </lineage>
</organism>
<keyword evidence="3" id="KW-1185">Reference proteome</keyword>
<feature type="transmembrane region" description="Helical" evidence="1">
    <location>
        <begin position="194"/>
        <end position="214"/>
    </location>
</feature>
<feature type="transmembrane region" description="Helical" evidence="1">
    <location>
        <begin position="126"/>
        <end position="145"/>
    </location>
</feature>
<protein>
    <recommendedName>
        <fullName evidence="4">Peptidase M50</fullName>
    </recommendedName>
</protein>
<feature type="transmembrane region" description="Helical" evidence="1">
    <location>
        <begin position="325"/>
        <end position="348"/>
    </location>
</feature>
<dbReference type="GO" id="GO:0031293">
    <property type="term" value="P:membrane protein intracellular domain proteolysis"/>
    <property type="evidence" value="ECO:0007669"/>
    <property type="project" value="TreeGrafter"/>
</dbReference>
<evidence type="ECO:0008006" key="4">
    <source>
        <dbReference type="Google" id="ProtNLM"/>
    </source>
</evidence>
<dbReference type="PANTHER" id="PTHR13325">
    <property type="entry name" value="PROTEASE M50 MEMBRANE-BOUND TRANSCRIPTION FACTOR SITE 2 PROTEASE"/>
    <property type="match status" value="1"/>
</dbReference>
<dbReference type="OrthoDB" id="9800627at2"/>
<keyword evidence="1" id="KW-1133">Transmembrane helix</keyword>
<dbReference type="Proteomes" id="UP000249522">
    <property type="component" value="Unassembled WGS sequence"/>
</dbReference>
<name>A0A2W1LIS4_9BACL</name>
<gene>
    <name evidence="2" type="ORF">DNH61_16325</name>
</gene>
<keyword evidence="1" id="KW-0812">Transmembrane</keyword>
<evidence type="ECO:0000313" key="3">
    <source>
        <dbReference type="Proteomes" id="UP000249522"/>
    </source>
</evidence>
<dbReference type="GO" id="GO:0004222">
    <property type="term" value="F:metalloendopeptidase activity"/>
    <property type="evidence" value="ECO:0007669"/>
    <property type="project" value="InterPro"/>
</dbReference>
<dbReference type="GO" id="GO:0016020">
    <property type="term" value="C:membrane"/>
    <property type="evidence" value="ECO:0007669"/>
    <property type="project" value="InterPro"/>
</dbReference>
<evidence type="ECO:0000313" key="2">
    <source>
        <dbReference type="EMBL" id="PZD94795.1"/>
    </source>
</evidence>
<sequence length="396" mass="44798">MILPKLIPYQAIPMDVSEEGDMFLLAFENEFQLKVTSRMEQLFRYLDGSHTVERICERVELEMNMSIAADELLQLIDKQLKPKGVLEGCAGKPRHESAIMFRTAVMKGASFERAARPLQALFRKKAAAGCLIWIAAALGLTLIQLQSIRIGSLYESVYQLVLAFTLFLLSLFIHELGHIAAAFRYGIKPRDVGVGLYMLMPAFFVDLSELWQIPRTPRIVVNLAGVYFQLIFMGAAGLLGWLTGSSAFLYANVMILFNVLHNLNPLLRYDGFWVLTDYLGIVNLHPRIKKLTKYFFLSFILKRESYRLQYKNVLAALSQRVRRIFAVYAVMYAITVTAVLTIIAIGLFRSAASWSQGQPGHYSSILLIFGVMLLRMLILACSRIKFNKRTGGNEES</sequence>
<dbReference type="RefSeq" id="WP_111147753.1">
    <property type="nucleotide sequence ID" value="NZ_QKRB01000050.1"/>
</dbReference>
<dbReference type="PANTHER" id="PTHR13325:SF3">
    <property type="entry name" value="MEMBRANE-BOUND TRANSCRIPTION FACTOR SITE-2 PROTEASE"/>
    <property type="match status" value="1"/>
</dbReference>
<dbReference type="AlphaFoldDB" id="A0A2W1LIS4"/>
<keyword evidence="1" id="KW-0472">Membrane</keyword>
<feature type="transmembrane region" description="Helical" evidence="1">
    <location>
        <begin position="157"/>
        <end position="173"/>
    </location>
</feature>
<feature type="transmembrane region" description="Helical" evidence="1">
    <location>
        <begin position="360"/>
        <end position="380"/>
    </location>
</feature>